<evidence type="ECO:0000256" key="1">
    <source>
        <dbReference type="SAM" id="SignalP"/>
    </source>
</evidence>
<dbReference type="Proteomes" id="UP000623958">
    <property type="component" value="Unassembled WGS sequence"/>
</dbReference>
<evidence type="ECO:0000313" key="2">
    <source>
        <dbReference type="EMBL" id="GHH60263.1"/>
    </source>
</evidence>
<accession>A0A919FCH3</accession>
<evidence type="ECO:0008006" key="4">
    <source>
        <dbReference type="Google" id="ProtNLM"/>
    </source>
</evidence>
<gene>
    <name evidence="2" type="ORF">GCM10009090_35440</name>
</gene>
<dbReference type="Pfam" id="PF09912">
    <property type="entry name" value="DUF2141"/>
    <property type="match status" value="1"/>
</dbReference>
<dbReference type="PROSITE" id="PS51257">
    <property type="entry name" value="PROKAR_LIPOPROTEIN"/>
    <property type="match status" value="1"/>
</dbReference>
<feature type="chain" id="PRO_5036815602" description="DUF2141 domain-containing protein" evidence="1">
    <location>
        <begin position="36"/>
        <end position="152"/>
    </location>
</feature>
<dbReference type="EMBL" id="BNBA01000044">
    <property type="protein sequence ID" value="GHH60263.1"/>
    <property type="molecule type" value="Genomic_DNA"/>
</dbReference>
<organism evidence="2 3">
    <name type="scientific">Xanthomonas boreopolis</name>
    <dbReference type="NCBI Taxonomy" id="86183"/>
    <lineage>
        <taxon>Bacteria</taxon>
        <taxon>Pseudomonadati</taxon>
        <taxon>Pseudomonadota</taxon>
        <taxon>Gammaproteobacteria</taxon>
        <taxon>Lysobacterales</taxon>
        <taxon>Lysobacteraceae</taxon>
        <taxon>Xanthomonas</taxon>
    </lineage>
</organism>
<reference evidence="2" key="2">
    <citation type="submission" date="2020-09" db="EMBL/GenBank/DDBJ databases">
        <authorList>
            <person name="Sun Q."/>
            <person name="Ohkuma M."/>
        </authorList>
    </citation>
    <scope>NUCLEOTIDE SEQUENCE</scope>
    <source>
        <strain evidence="2">JCM 13306</strain>
    </source>
</reference>
<dbReference type="AlphaFoldDB" id="A0A919FCH3"/>
<dbReference type="RefSeq" id="WP_434030021.1">
    <property type="nucleotide sequence ID" value="NZ_BNBA01000044.1"/>
</dbReference>
<dbReference type="InterPro" id="IPR018673">
    <property type="entry name" value="DUF2141"/>
</dbReference>
<proteinExistence type="predicted"/>
<keyword evidence="3" id="KW-1185">Reference proteome</keyword>
<reference evidence="2" key="1">
    <citation type="journal article" date="2014" name="Int. J. Syst. Evol. Microbiol.">
        <title>Complete genome sequence of Corynebacterium casei LMG S-19264T (=DSM 44701T), isolated from a smear-ripened cheese.</title>
        <authorList>
            <consortium name="US DOE Joint Genome Institute (JGI-PGF)"/>
            <person name="Walter F."/>
            <person name="Albersmeier A."/>
            <person name="Kalinowski J."/>
            <person name="Ruckert C."/>
        </authorList>
    </citation>
    <scope>NUCLEOTIDE SEQUENCE</scope>
    <source>
        <strain evidence="2">JCM 13306</strain>
    </source>
</reference>
<name>A0A919FCH3_9XANT</name>
<comment type="caution">
    <text evidence="2">The sequence shown here is derived from an EMBL/GenBank/DDBJ whole genome shotgun (WGS) entry which is preliminary data.</text>
</comment>
<evidence type="ECO:0000313" key="3">
    <source>
        <dbReference type="Proteomes" id="UP000623958"/>
    </source>
</evidence>
<feature type="signal peptide" evidence="1">
    <location>
        <begin position="1"/>
        <end position="35"/>
    </location>
</feature>
<keyword evidence="1" id="KW-0732">Signal</keyword>
<sequence>MGGKTGATHPEDAAMTTRLPLLALLALSACSAVHAADLGIDLHGVRTQAGQLHVALVDAAGWDGQGAPLRAAAVAPSGADAHVEFKDLPAGEYAVRVMHDENGNGKLDTNMLGMPLEGYGFSNDPKVMRKPTFDEARFALPATGTSIAITLR</sequence>
<protein>
    <recommendedName>
        <fullName evidence="4">DUF2141 domain-containing protein</fullName>
    </recommendedName>
</protein>